<protein>
    <submittedName>
        <fullName evidence="1">HAD-IA family hydrolase</fullName>
    </submittedName>
</protein>
<dbReference type="GO" id="GO:0008168">
    <property type="term" value="F:methyltransferase activity"/>
    <property type="evidence" value="ECO:0007669"/>
    <property type="project" value="UniProtKB-KW"/>
</dbReference>
<proteinExistence type="predicted"/>
<dbReference type="Pfam" id="PF00702">
    <property type="entry name" value="Hydrolase"/>
    <property type="match status" value="1"/>
</dbReference>
<dbReference type="PANTHER" id="PTHR43481">
    <property type="entry name" value="FRUCTOSE-1-PHOSPHATE PHOSPHATASE"/>
    <property type="match status" value="1"/>
</dbReference>
<comment type="caution">
    <text evidence="1">The sequence shown here is derived from an EMBL/GenBank/DDBJ whole genome shotgun (WGS) entry which is preliminary data.</text>
</comment>
<dbReference type="InterPro" id="IPR023214">
    <property type="entry name" value="HAD_sf"/>
</dbReference>
<dbReference type="GO" id="GO:0032259">
    <property type="term" value="P:methylation"/>
    <property type="evidence" value="ECO:0007669"/>
    <property type="project" value="UniProtKB-KW"/>
</dbReference>
<reference evidence="2" key="1">
    <citation type="journal article" date="2019" name="Int. J. Syst. Evol. Microbiol.">
        <title>The Global Catalogue of Microorganisms (GCM) 10K type strain sequencing project: providing services to taxonomists for standard genome sequencing and annotation.</title>
        <authorList>
            <consortium name="The Broad Institute Genomics Platform"/>
            <consortium name="The Broad Institute Genome Sequencing Center for Infectious Disease"/>
            <person name="Wu L."/>
            <person name="Ma J."/>
        </authorList>
    </citation>
    <scope>NUCLEOTIDE SEQUENCE [LARGE SCALE GENOMIC DNA]</scope>
    <source>
        <strain evidence="2">JCM 4087</strain>
    </source>
</reference>
<dbReference type="EMBL" id="JBHSPH010000001">
    <property type="protein sequence ID" value="MFC5861539.1"/>
    <property type="molecule type" value="Genomic_DNA"/>
</dbReference>
<dbReference type="InterPro" id="IPR006439">
    <property type="entry name" value="HAD-SF_hydro_IA"/>
</dbReference>
<keyword evidence="2" id="KW-1185">Reference proteome</keyword>
<dbReference type="InterPro" id="IPR036412">
    <property type="entry name" value="HAD-like_sf"/>
</dbReference>
<dbReference type="SFLD" id="SFLDG01129">
    <property type="entry name" value="C1.5:_HAD__Beta-PGM__Phosphata"/>
    <property type="match status" value="1"/>
</dbReference>
<name>A0ABW1EC26_9BACT</name>
<evidence type="ECO:0000313" key="1">
    <source>
        <dbReference type="EMBL" id="MFC5861539.1"/>
    </source>
</evidence>
<dbReference type="Gene3D" id="1.10.150.240">
    <property type="entry name" value="Putative phosphatase, domain 2"/>
    <property type="match status" value="1"/>
</dbReference>
<keyword evidence="1" id="KW-0378">Hydrolase</keyword>
<dbReference type="NCBIfam" id="TIGR01509">
    <property type="entry name" value="HAD-SF-IA-v3"/>
    <property type="match status" value="1"/>
</dbReference>
<dbReference type="SUPFAM" id="SSF56784">
    <property type="entry name" value="HAD-like"/>
    <property type="match status" value="1"/>
</dbReference>
<sequence length="244" mass="25661">MTASFTAPPQPVSSQTSRNATPVTIRCKGVLFDMDGILISSLGSVERSWRAWAVSHSLDVAKTIHTAHGRRAIETIQLLCPDLDSEAELKHIEDLEVADNDGLAVLPGVLDLLAALPTASWTVVTSATERLARVRLAAGGVPVPEKIITADHVTSGKPHPAPYLAGAALLGMDPKDCVVFEDSASGTKSGRAAGCIVIGTTFSHPVEELSAAHYLIEDLTGISVHATPGQDSFELTFAPLAIQK</sequence>
<evidence type="ECO:0000313" key="2">
    <source>
        <dbReference type="Proteomes" id="UP001596091"/>
    </source>
</evidence>
<dbReference type="InterPro" id="IPR051806">
    <property type="entry name" value="HAD-like_SPP"/>
</dbReference>
<accession>A0ABW1EC26</accession>
<dbReference type="PANTHER" id="PTHR43481:SF4">
    <property type="entry name" value="GLYCEROL-1-PHOSPHATE PHOSPHOHYDROLASE 1-RELATED"/>
    <property type="match status" value="1"/>
</dbReference>
<gene>
    <name evidence="1" type="ORF">ACFPT7_04490</name>
</gene>
<organism evidence="1 2">
    <name type="scientific">Acidicapsa dinghuensis</name>
    <dbReference type="NCBI Taxonomy" id="2218256"/>
    <lineage>
        <taxon>Bacteria</taxon>
        <taxon>Pseudomonadati</taxon>
        <taxon>Acidobacteriota</taxon>
        <taxon>Terriglobia</taxon>
        <taxon>Terriglobales</taxon>
        <taxon>Acidobacteriaceae</taxon>
        <taxon>Acidicapsa</taxon>
    </lineage>
</organism>
<dbReference type="InterPro" id="IPR023198">
    <property type="entry name" value="PGP-like_dom2"/>
</dbReference>
<dbReference type="Gene3D" id="3.40.50.1000">
    <property type="entry name" value="HAD superfamily/HAD-like"/>
    <property type="match status" value="1"/>
</dbReference>
<dbReference type="RefSeq" id="WP_263333492.1">
    <property type="nucleotide sequence ID" value="NZ_JAGSYH010000002.1"/>
</dbReference>
<dbReference type="Proteomes" id="UP001596091">
    <property type="component" value="Unassembled WGS sequence"/>
</dbReference>
<keyword evidence="1" id="KW-0808">Transferase</keyword>
<keyword evidence="1" id="KW-0489">Methyltransferase</keyword>
<dbReference type="GO" id="GO:0016787">
    <property type="term" value="F:hydrolase activity"/>
    <property type="evidence" value="ECO:0007669"/>
    <property type="project" value="UniProtKB-KW"/>
</dbReference>
<dbReference type="SFLD" id="SFLDS00003">
    <property type="entry name" value="Haloacid_Dehalogenase"/>
    <property type="match status" value="1"/>
</dbReference>